<sequence>MKPLEGRIALVAGATRGAGRGIATMLGEAGATVYCTGRSVRGRPASGENRPETIEETAELVTARGGKGIAVRVDHSVEAEVEALCQRIRAEAGRLDVLVNDIWGGESLAELGVPFWKQSAQNARLMFERAIVTHVITSRHAVPLMLERDRGLIVEVTDGDHFGYRGALAYDVTKMAVIRLAFAMSRDLRRTNVTALAVTPGFLRSEEMLDGFGVKEANWRDGAKVHPDFIASETPSFVGRAVAALAADPHVHQRAGRVVASWTLAREYGFTDLDGSQPHWAEYFEKTYGKRYPVADDAAYSTWFGGPVEIALPDWPVY</sequence>
<dbReference type="SUPFAM" id="SSF51735">
    <property type="entry name" value="NAD(P)-binding Rossmann-fold domains"/>
    <property type="match status" value="1"/>
</dbReference>
<dbReference type="PRINTS" id="PR00081">
    <property type="entry name" value="GDHRDH"/>
</dbReference>
<dbReference type="PANTHER" id="PTHR44147">
    <property type="entry name" value="DEHYDROGENASE/REDUCTASE SDR FAMILY MEMBER 1"/>
    <property type="match status" value="1"/>
</dbReference>
<protein>
    <submittedName>
        <fullName evidence="1">SDR family NAD(P)-dependent oxidoreductase</fullName>
    </submittedName>
</protein>
<organism evidence="1 2">
    <name type="scientific">Corallococcus soli</name>
    <dbReference type="NCBI Taxonomy" id="2710757"/>
    <lineage>
        <taxon>Bacteria</taxon>
        <taxon>Pseudomonadati</taxon>
        <taxon>Myxococcota</taxon>
        <taxon>Myxococcia</taxon>
        <taxon>Myxococcales</taxon>
        <taxon>Cystobacterineae</taxon>
        <taxon>Myxococcaceae</taxon>
        <taxon>Corallococcus</taxon>
    </lineage>
</organism>
<comment type="caution">
    <text evidence="1">The sequence shown here is derived from an EMBL/GenBank/DDBJ whole genome shotgun (WGS) entry which is preliminary data.</text>
</comment>
<evidence type="ECO:0000313" key="2">
    <source>
        <dbReference type="Proteomes" id="UP001516472"/>
    </source>
</evidence>
<gene>
    <name evidence="1" type="ORF">G4177_13325</name>
</gene>
<dbReference type="Gene3D" id="3.40.50.720">
    <property type="entry name" value="NAD(P)-binding Rossmann-like Domain"/>
    <property type="match status" value="1"/>
</dbReference>
<name>A0ABR9PMN9_9BACT</name>
<dbReference type="InterPro" id="IPR002347">
    <property type="entry name" value="SDR_fam"/>
</dbReference>
<dbReference type="PANTHER" id="PTHR44147:SF2">
    <property type="entry name" value="DEHYDROGENASE_REDUCTASE SDR FAMILY MEMBER 1"/>
    <property type="match status" value="1"/>
</dbReference>
<accession>A0ABR9PMN9</accession>
<dbReference type="EMBL" id="JAAIYO010000003">
    <property type="protein sequence ID" value="MBE4749144.1"/>
    <property type="molecule type" value="Genomic_DNA"/>
</dbReference>
<dbReference type="RefSeq" id="WP_193348543.1">
    <property type="nucleotide sequence ID" value="NZ_JAAIYO010000003.1"/>
</dbReference>
<dbReference type="Proteomes" id="UP001516472">
    <property type="component" value="Unassembled WGS sequence"/>
</dbReference>
<reference evidence="1 2" key="1">
    <citation type="submission" date="2020-02" db="EMBL/GenBank/DDBJ databases">
        <authorList>
            <person name="Babadi Z.K."/>
            <person name="Risdian C."/>
            <person name="Ebrahimipour G.H."/>
            <person name="Wink J."/>
        </authorList>
    </citation>
    <scope>NUCLEOTIDE SEQUENCE [LARGE SCALE GENOMIC DNA]</scope>
    <source>
        <strain evidence="1 2">ZKHCc1 1396</strain>
    </source>
</reference>
<dbReference type="InterPro" id="IPR036291">
    <property type="entry name" value="NAD(P)-bd_dom_sf"/>
</dbReference>
<proteinExistence type="predicted"/>
<keyword evidence="2" id="KW-1185">Reference proteome</keyword>
<dbReference type="NCBIfam" id="NF006159">
    <property type="entry name" value="PRK08303.1"/>
    <property type="match status" value="1"/>
</dbReference>
<dbReference type="Pfam" id="PF00106">
    <property type="entry name" value="adh_short"/>
    <property type="match status" value="1"/>
</dbReference>
<evidence type="ECO:0000313" key="1">
    <source>
        <dbReference type="EMBL" id="MBE4749144.1"/>
    </source>
</evidence>